<dbReference type="SUPFAM" id="SSF56784">
    <property type="entry name" value="HAD-like"/>
    <property type="match status" value="1"/>
</dbReference>
<organism evidence="1 2">
    <name type="scientific">Luedemannella flava</name>
    <dbReference type="NCBI Taxonomy" id="349316"/>
    <lineage>
        <taxon>Bacteria</taxon>
        <taxon>Bacillati</taxon>
        <taxon>Actinomycetota</taxon>
        <taxon>Actinomycetes</taxon>
        <taxon>Micromonosporales</taxon>
        <taxon>Micromonosporaceae</taxon>
        <taxon>Luedemannella</taxon>
    </lineage>
</organism>
<dbReference type="Gene3D" id="3.40.50.1000">
    <property type="entry name" value="HAD superfamily/HAD-like"/>
    <property type="match status" value="1"/>
</dbReference>
<dbReference type="PRINTS" id="PR00413">
    <property type="entry name" value="HADHALOGNASE"/>
</dbReference>
<dbReference type="SFLD" id="SFLDG01129">
    <property type="entry name" value="C1.5:_HAD__Beta-PGM__Phosphata"/>
    <property type="match status" value="1"/>
</dbReference>
<dbReference type="SFLD" id="SFLDS00003">
    <property type="entry name" value="Haloacid_Dehalogenase"/>
    <property type="match status" value="1"/>
</dbReference>
<dbReference type="Proteomes" id="UP001500218">
    <property type="component" value="Unassembled WGS sequence"/>
</dbReference>
<keyword evidence="2" id="KW-1185">Reference proteome</keyword>
<evidence type="ECO:0008006" key="3">
    <source>
        <dbReference type="Google" id="ProtNLM"/>
    </source>
</evidence>
<dbReference type="RefSeq" id="WP_344129137.1">
    <property type="nucleotide sequence ID" value="NZ_BAAALT010000056.1"/>
</dbReference>
<name>A0ABN2LV84_9ACTN</name>
<dbReference type="NCBIfam" id="TIGR01509">
    <property type="entry name" value="HAD-SF-IA-v3"/>
    <property type="match status" value="1"/>
</dbReference>
<accession>A0ABN2LV84</accession>
<dbReference type="InterPro" id="IPR023214">
    <property type="entry name" value="HAD_sf"/>
</dbReference>
<dbReference type="EMBL" id="BAAALT010000056">
    <property type="protein sequence ID" value="GAA1800310.1"/>
    <property type="molecule type" value="Genomic_DNA"/>
</dbReference>
<dbReference type="InterPro" id="IPR036412">
    <property type="entry name" value="HAD-like_sf"/>
</dbReference>
<reference evidence="1 2" key="1">
    <citation type="journal article" date="2019" name="Int. J. Syst. Evol. Microbiol.">
        <title>The Global Catalogue of Microorganisms (GCM) 10K type strain sequencing project: providing services to taxonomists for standard genome sequencing and annotation.</title>
        <authorList>
            <consortium name="The Broad Institute Genomics Platform"/>
            <consortium name="The Broad Institute Genome Sequencing Center for Infectious Disease"/>
            <person name="Wu L."/>
            <person name="Ma J."/>
        </authorList>
    </citation>
    <scope>NUCLEOTIDE SEQUENCE [LARGE SCALE GENOMIC DNA]</scope>
    <source>
        <strain evidence="1 2">JCM 13250</strain>
    </source>
</reference>
<dbReference type="PANTHER" id="PTHR46191:SF2">
    <property type="entry name" value="HALOACID DEHALOGENASE-LIKE HYDROLASE DOMAIN-CONTAINING PROTEIN 3"/>
    <property type="match status" value="1"/>
</dbReference>
<comment type="caution">
    <text evidence="1">The sequence shown here is derived from an EMBL/GenBank/DDBJ whole genome shotgun (WGS) entry which is preliminary data.</text>
</comment>
<dbReference type="Pfam" id="PF00702">
    <property type="entry name" value="Hydrolase"/>
    <property type="match status" value="1"/>
</dbReference>
<dbReference type="PANTHER" id="PTHR46191">
    <property type="match status" value="1"/>
</dbReference>
<dbReference type="NCBIfam" id="TIGR01549">
    <property type="entry name" value="HAD-SF-IA-v1"/>
    <property type="match status" value="1"/>
</dbReference>
<evidence type="ECO:0000313" key="1">
    <source>
        <dbReference type="EMBL" id="GAA1800310.1"/>
    </source>
</evidence>
<evidence type="ECO:0000313" key="2">
    <source>
        <dbReference type="Proteomes" id="UP001500218"/>
    </source>
</evidence>
<dbReference type="InterPro" id="IPR051828">
    <property type="entry name" value="HAD-like_hydrolase_domain"/>
</dbReference>
<proteinExistence type="predicted"/>
<gene>
    <name evidence="1" type="ORF">GCM10009682_22380</name>
</gene>
<protein>
    <recommendedName>
        <fullName evidence="3">Hydrolase of the HAD superfamily</fullName>
    </recommendedName>
</protein>
<sequence length="248" mass="26857">MTFRYRAVIFDFFGTLTRAYQRGPLHAEVARTLGCEPSAFAQLLNRTWALRARGGFADIEGMLARLARMQGVHPDAGQVRTAARLRRRAIRDDIRLRAEAVPTLRALRARGLRTGLVSDCSDELPDIFATLPVAPLFDATVYSARVGVAKPHPALYATVCARLRVDPADCLYIGDGGGCELSGATHAGMTAVQLAAPDLVEHLSFNAEPDWPGAVVTRLIDALDLVDGGEPYWADERPRARLAPVGPG</sequence>
<dbReference type="InterPro" id="IPR006439">
    <property type="entry name" value="HAD-SF_hydro_IA"/>
</dbReference>